<gene>
    <name evidence="1" type="ORF">S06H3_23292</name>
</gene>
<proteinExistence type="predicted"/>
<feature type="non-terminal residue" evidence="1">
    <location>
        <position position="44"/>
    </location>
</feature>
<dbReference type="PROSITE" id="PS51257">
    <property type="entry name" value="PROKAR_LIPOPROTEIN"/>
    <property type="match status" value="1"/>
</dbReference>
<dbReference type="EMBL" id="BARV01012631">
    <property type="protein sequence ID" value="GAI05999.1"/>
    <property type="molecule type" value="Genomic_DNA"/>
</dbReference>
<name>X1MI38_9ZZZZ</name>
<organism evidence="1">
    <name type="scientific">marine sediment metagenome</name>
    <dbReference type="NCBI Taxonomy" id="412755"/>
    <lineage>
        <taxon>unclassified sequences</taxon>
        <taxon>metagenomes</taxon>
        <taxon>ecological metagenomes</taxon>
    </lineage>
</organism>
<accession>X1MI38</accession>
<protein>
    <submittedName>
        <fullName evidence="1">Uncharacterized protein</fullName>
    </submittedName>
</protein>
<evidence type="ECO:0000313" key="1">
    <source>
        <dbReference type="EMBL" id="GAI05999.1"/>
    </source>
</evidence>
<sequence>MKKAIVIIGLLSAATFYSCERNDKLSSADSLVAEVEVLGLTLFE</sequence>
<comment type="caution">
    <text evidence="1">The sequence shown here is derived from an EMBL/GenBank/DDBJ whole genome shotgun (WGS) entry which is preliminary data.</text>
</comment>
<reference evidence="1" key="1">
    <citation type="journal article" date="2014" name="Front. Microbiol.">
        <title>High frequency of phylogenetically diverse reductive dehalogenase-homologous genes in deep subseafloor sedimentary metagenomes.</title>
        <authorList>
            <person name="Kawai M."/>
            <person name="Futagami T."/>
            <person name="Toyoda A."/>
            <person name="Takaki Y."/>
            <person name="Nishi S."/>
            <person name="Hori S."/>
            <person name="Arai W."/>
            <person name="Tsubouchi T."/>
            <person name="Morono Y."/>
            <person name="Uchiyama I."/>
            <person name="Ito T."/>
            <person name="Fujiyama A."/>
            <person name="Inagaki F."/>
            <person name="Takami H."/>
        </authorList>
    </citation>
    <scope>NUCLEOTIDE SEQUENCE</scope>
    <source>
        <strain evidence="1">Expedition CK06-06</strain>
    </source>
</reference>
<dbReference type="AlphaFoldDB" id="X1MI38"/>